<protein>
    <recommendedName>
        <fullName evidence="1">Glycosyl transferase family 28 C-terminal domain-containing protein</fullName>
    </recommendedName>
</protein>
<dbReference type="AlphaFoldDB" id="W8R407"/>
<dbReference type="EMBL" id="CP007441">
    <property type="protein sequence ID" value="AHL77660.1"/>
    <property type="molecule type" value="Genomic_DNA"/>
</dbReference>
<feature type="domain" description="Glycosyl transferase family 28 C-terminal" evidence="1">
    <location>
        <begin position="138"/>
        <end position="223"/>
    </location>
</feature>
<reference evidence="3" key="1">
    <citation type="journal article" date="2014" name="Genome Announc.">
        <title>Complete Genome Sequence of the Highly Transformable Pseudomonas stutzeri Strain 28a24.</title>
        <authorList>
            <person name="Smith B.A."/>
            <person name="Dougherty K.M."/>
            <person name="Baltrus D.A."/>
        </authorList>
    </citation>
    <scope>NUCLEOTIDE SEQUENCE [LARGE SCALE GENOMIC DNA]</scope>
    <source>
        <strain evidence="3">28a24</strain>
    </source>
</reference>
<gene>
    <name evidence="2" type="ORF">CH92_13900</name>
</gene>
<evidence type="ECO:0000313" key="3">
    <source>
        <dbReference type="Proteomes" id="UP000019522"/>
    </source>
</evidence>
<reference evidence="2 3" key="2">
    <citation type="submission" date="2014-03" db="EMBL/GenBank/DDBJ databases">
        <authorList>
            <person name="Baltrus D."/>
            <person name="Dougherty K."/>
        </authorList>
    </citation>
    <scope>NUCLEOTIDE SEQUENCE</scope>
    <source>
        <strain evidence="2 3">28a24</strain>
    </source>
</reference>
<accession>W8R407</accession>
<dbReference type="Proteomes" id="UP000019522">
    <property type="component" value="Chromosome"/>
</dbReference>
<proteinExistence type="predicted"/>
<organism evidence="2 3">
    <name type="scientific">Stutzerimonas stutzeri</name>
    <name type="common">Pseudomonas stutzeri</name>
    <dbReference type="NCBI Taxonomy" id="316"/>
    <lineage>
        <taxon>Bacteria</taxon>
        <taxon>Pseudomonadati</taxon>
        <taxon>Pseudomonadota</taxon>
        <taxon>Gammaproteobacteria</taxon>
        <taxon>Pseudomonadales</taxon>
        <taxon>Pseudomonadaceae</taxon>
        <taxon>Stutzerimonas</taxon>
    </lineage>
</organism>
<dbReference type="Pfam" id="PF04101">
    <property type="entry name" value="Glyco_tran_28_C"/>
    <property type="match status" value="1"/>
</dbReference>
<dbReference type="PATRIC" id="fig|316.77.peg.2777"/>
<dbReference type="Gene3D" id="3.40.50.2000">
    <property type="entry name" value="Glycogen Phosphorylase B"/>
    <property type="match status" value="1"/>
</dbReference>
<dbReference type="SUPFAM" id="SSF53756">
    <property type="entry name" value="UDP-Glycosyltransferase/glycogen phosphorylase"/>
    <property type="match status" value="1"/>
</dbReference>
<name>W8R407_STUST</name>
<dbReference type="InterPro" id="IPR007235">
    <property type="entry name" value="Glyco_trans_28_C"/>
</dbReference>
<dbReference type="KEGG" id="pstt:CH92_13900"/>
<dbReference type="GO" id="GO:0016758">
    <property type="term" value="F:hexosyltransferase activity"/>
    <property type="evidence" value="ECO:0007669"/>
    <property type="project" value="InterPro"/>
</dbReference>
<sequence>MRRFKAVRYVWVKRGLYKASVDQDRVDDQLRCFQSVIVPAEFGDPGQTVATRARVSLVAPIVGMGADGLLSPLDACARLRLDPARPRVYVQLGAGNINGIADVQVRVVCTLQQRGYQVVVGQSPISLRPVPSDEADREIVDYPNSRYFAAFDFAVLAAGYNSVCEAVALNLPAIFLPNHATQADDQTLRASMAARMGPCEVVPDFSEAALLEAIQKLQQRIEAGEVFSVPDANGAAQAAALLIGRRS</sequence>
<evidence type="ECO:0000313" key="2">
    <source>
        <dbReference type="EMBL" id="AHL77660.1"/>
    </source>
</evidence>
<evidence type="ECO:0000259" key="1">
    <source>
        <dbReference type="Pfam" id="PF04101"/>
    </source>
</evidence>